<evidence type="ECO:0000313" key="1">
    <source>
        <dbReference type="EMBL" id="MFD2422697.1"/>
    </source>
</evidence>
<proteinExistence type="predicted"/>
<accession>A0ABW5G715</accession>
<sequence length="126" mass="13464">MAAYTQYWPRSAQAPHQPEDTWQTALAAVAVEPQLSTTLEAMHRNKSVGLTTYGDVTVRIVSVEITGDSATVVDCQDASRAGQADAATGDRKTVGVPRMPVHATLARDTSDGRWKVSQLDFSGSAC</sequence>
<reference evidence="2" key="1">
    <citation type="journal article" date="2019" name="Int. J. Syst. Evol. Microbiol.">
        <title>The Global Catalogue of Microorganisms (GCM) 10K type strain sequencing project: providing services to taxonomists for standard genome sequencing and annotation.</title>
        <authorList>
            <consortium name="The Broad Institute Genomics Platform"/>
            <consortium name="The Broad Institute Genome Sequencing Center for Infectious Disease"/>
            <person name="Wu L."/>
            <person name="Ma J."/>
        </authorList>
    </citation>
    <scope>NUCLEOTIDE SEQUENCE [LARGE SCALE GENOMIC DNA]</scope>
    <source>
        <strain evidence="2">CGMCC 4.7645</strain>
    </source>
</reference>
<protein>
    <submittedName>
        <fullName evidence="1">Uncharacterized protein</fullName>
    </submittedName>
</protein>
<dbReference type="RefSeq" id="WP_378271921.1">
    <property type="nucleotide sequence ID" value="NZ_JBHUKR010000030.1"/>
</dbReference>
<dbReference type="EMBL" id="JBHUKR010000030">
    <property type="protein sequence ID" value="MFD2422697.1"/>
    <property type="molecule type" value="Genomic_DNA"/>
</dbReference>
<dbReference type="Proteomes" id="UP001597417">
    <property type="component" value="Unassembled WGS sequence"/>
</dbReference>
<evidence type="ECO:0000313" key="2">
    <source>
        <dbReference type="Proteomes" id="UP001597417"/>
    </source>
</evidence>
<keyword evidence="2" id="KW-1185">Reference proteome</keyword>
<comment type="caution">
    <text evidence="1">The sequence shown here is derived from an EMBL/GenBank/DDBJ whole genome shotgun (WGS) entry which is preliminary data.</text>
</comment>
<organism evidence="1 2">
    <name type="scientific">Amycolatopsis pigmentata</name>
    <dbReference type="NCBI Taxonomy" id="450801"/>
    <lineage>
        <taxon>Bacteria</taxon>
        <taxon>Bacillati</taxon>
        <taxon>Actinomycetota</taxon>
        <taxon>Actinomycetes</taxon>
        <taxon>Pseudonocardiales</taxon>
        <taxon>Pseudonocardiaceae</taxon>
        <taxon>Amycolatopsis</taxon>
    </lineage>
</organism>
<gene>
    <name evidence="1" type="ORF">ACFSXZ_40880</name>
</gene>
<name>A0ABW5G715_9PSEU</name>